<keyword evidence="3" id="KW-1185">Reference proteome</keyword>
<reference evidence="2 3" key="1">
    <citation type="submission" date="2020-09" db="EMBL/GenBank/DDBJ databases">
        <title>De no assembly of potato wild relative species, Solanum commersonii.</title>
        <authorList>
            <person name="Cho K."/>
        </authorList>
    </citation>
    <scope>NUCLEOTIDE SEQUENCE [LARGE SCALE GENOMIC DNA]</scope>
    <source>
        <strain evidence="2">LZ3.2</strain>
        <tissue evidence="2">Leaf</tissue>
    </source>
</reference>
<dbReference type="EMBL" id="JACXVP010000004">
    <property type="protein sequence ID" value="KAG5608121.1"/>
    <property type="molecule type" value="Genomic_DNA"/>
</dbReference>
<proteinExistence type="predicted"/>
<protein>
    <submittedName>
        <fullName evidence="2">Uncharacterized protein</fullName>
    </submittedName>
</protein>
<sequence>MKASHINWESGTEGVLEKELSVARYKEAKSFNWVKWETVQQSREQGDIGRLLNDWEAERVVELLERAGNFTGATTDLTPTDGGTMNMGNSQIPAIPQHRRYRQLCPPRLRLMRGNHSVFASAWILTRDLMISPYFIDPWILYQPFTGLYFM</sequence>
<gene>
    <name evidence="2" type="ORF">H5410_019402</name>
</gene>
<organism evidence="2 3">
    <name type="scientific">Solanum commersonii</name>
    <name type="common">Commerson's wild potato</name>
    <name type="synonym">Commerson's nightshade</name>
    <dbReference type="NCBI Taxonomy" id="4109"/>
    <lineage>
        <taxon>Eukaryota</taxon>
        <taxon>Viridiplantae</taxon>
        <taxon>Streptophyta</taxon>
        <taxon>Embryophyta</taxon>
        <taxon>Tracheophyta</taxon>
        <taxon>Spermatophyta</taxon>
        <taxon>Magnoliopsida</taxon>
        <taxon>eudicotyledons</taxon>
        <taxon>Gunneridae</taxon>
        <taxon>Pentapetalae</taxon>
        <taxon>asterids</taxon>
        <taxon>lamiids</taxon>
        <taxon>Solanales</taxon>
        <taxon>Solanaceae</taxon>
        <taxon>Solanoideae</taxon>
        <taxon>Solaneae</taxon>
        <taxon>Solanum</taxon>
    </lineage>
</organism>
<dbReference type="Proteomes" id="UP000824120">
    <property type="component" value="Chromosome 4"/>
</dbReference>
<name>A0A9J5Z5H2_SOLCO</name>
<feature type="region of interest" description="Disordered" evidence="1">
    <location>
        <begin position="72"/>
        <end position="91"/>
    </location>
</feature>
<evidence type="ECO:0000313" key="3">
    <source>
        <dbReference type="Proteomes" id="UP000824120"/>
    </source>
</evidence>
<evidence type="ECO:0000256" key="1">
    <source>
        <dbReference type="SAM" id="MobiDB-lite"/>
    </source>
</evidence>
<accession>A0A9J5Z5H2</accession>
<evidence type="ECO:0000313" key="2">
    <source>
        <dbReference type="EMBL" id="KAG5608121.1"/>
    </source>
</evidence>
<comment type="caution">
    <text evidence="2">The sequence shown here is derived from an EMBL/GenBank/DDBJ whole genome shotgun (WGS) entry which is preliminary data.</text>
</comment>
<dbReference type="AlphaFoldDB" id="A0A9J5Z5H2"/>